<keyword evidence="1" id="KW-0732">Signal</keyword>
<dbReference type="CDD" id="cd00146">
    <property type="entry name" value="PKD"/>
    <property type="match status" value="1"/>
</dbReference>
<evidence type="ECO:0000313" key="4">
    <source>
        <dbReference type="Proteomes" id="UP000059542"/>
    </source>
</evidence>
<name>A0A0U4C1B9_9BACT</name>
<evidence type="ECO:0000256" key="1">
    <source>
        <dbReference type="SAM" id="SignalP"/>
    </source>
</evidence>
<dbReference type="InterPro" id="IPR013783">
    <property type="entry name" value="Ig-like_fold"/>
</dbReference>
<protein>
    <recommendedName>
        <fullName evidence="2">PKD domain-containing protein</fullName>
    </recommendedName>
</protein>
<dbReference type="EMBL" id="CP013909">
    <property type="protein sequence ID" value="ALW84818.1"/>
    <property type="molecule type" value="Genomic_DNA"/>
</dbReference>
<sequence>MKNIVRAAALGLLMAPLMLASCKKDVDNYSLEGAVPASDFTVTKVTTGLTTTATFTATNTDGFLYQWDFGDGTVGSGKTATHVYSSGGTLKTKLITAYRGGTSVSTTKDLVLPSVSAIVNQLLTGGSSKTWKLDNTVVAPITVGPSDADPTSYYGGNPSAGALPACQADDEYTFSATNSFTYDAKGQTFVAGGGCDTPRNVTTSFTFGNATGAGLAQLTLASATPSPFIGVTDAPGFTYRILSITNTNMVLRAGSTAAGVVFDMKLVAK</sequence>
<keyword evidence="4" id="KW-1185">Reference proteome</keyword>
<dbReference type="Pfam" id="PF18911">
    <property type="entry name" value="PKD_4"/>
    <property type="match status" value="1"/>
</dbReference>
<dbReference type="InterPro" id="IPR035986">
    <property type="entry name" value="PKD_dom_sf"/>
</dbReference>
<evidence type="ECO:0000259" key="2">
    <source>
        <dbReference type="PROSITE" id="PS50093"/>
    </source>
</evidence>
<dbReference type="Gene3D" id="2.60.40.10">
    <property type="entry name" value="Immunoglobulins"/>
    <property type="match status" value="1"/>
</dbReference>
<accession>A0A0U4C1B9</accession>
<evidence type="ECO:0000313" key="3">
    <source>
        <dbReference type="EMBL" id="ALW84818.1"/>
    </source>
</evidence>
<dbReference type="AlphaFoldDB" id="A0A0U4C1B9"/>
<dbReference type="PROSITE" id="PS50093">
    <property type="entry name" value="PKD"/>
    <property type="match status" value="1"/>
</dbReference>
<dbReference type="STRING" id="1411621.AUC43_06790"/>
<dbReference type="PROSITE" id="PS51257">
    <property type="entry name" value="PROKAR_LIPOPROTEIN"/>
    <property type="match status" value="1"/>
</dbReference>
<dbReference type="OrthoDB" id="753168at2"/>
<feature type="domain" description="PKD" evidence="2">
    <location>
        <begin position="43"/>
        <end position="112"/>
    </location>
</feature>
<gene>
    <name evidence="3" type="ORF">AUC43_06790</name>
</gene>
<dbReference type="InterPro" id="IPR000601">
    <property type="entry name" value="PKD_dom"/>
</dbReference>
<organism evidence="3 4">
    <name type="scientific">Hymenobacter sedentarius</name>
    <dbReference type="NCBI Taxonomy" id="1411621"/>
    <lineage>
        <taxon>Bacteria</taxon>
        <taxon>Pseudomonadati</taxon>
        <taxon>Bacteroidota</taxon>
        <taxon>Cytophagia</taxon>
        <taxon>Cytophagales</taxon>
        <taxon>Hymenobacteraceae</taxon>
        <taxon>Hymenobacter</taxon>
    </lineage>
</organism>
<feature type="chain" id="PRO_5006847188" description="PKD domain-containing protein" evidence="1">
    <location>
        <begin position="21"/>
        <end position="269"/>
    </location>
</feature>
<proteinExistence type="predicted"/>
<dbReference type="RefSeq" id="WP_068191290.1">
    <property type="nucleotide sequence ID" value="NZ_CP013909.1"/>
</dbReference>
<dbReference type="Proteomes" id="UP000059542">
    <property type="component" value="Chromosome"/>
</dbReference>
<dbReference type="SUPFAM" id="SSF49299">
    <property type="entry name" value="PKD domain"/>
    <property type="match status" value="1"/>
</dbReference>
<reference evidence="3 4" key="1">
    <citation type="submission" date="2015-12" db="EMBL/GenBank/DDBJ databases">
        <authorList>
            <person name="Shamseldin A."/>
            <person name="Moawad H."/>
            <person name="Abd El-Rahim W.M."/>
            <person name="Sadowsky M.J."/>
        </authorList>
    </citation>
    <scope>NUCLEOTIDE SEQUENCE [LARGE SCALE GENOMIC DNA]</scope>
    <source>
        <strain evidence="3 4">DG5B</strain>
    </source>
</reference>
<dbReference type="KEGG" id="hyg:AUC43_06790"/>
<feature type="signal peptide" evidence="1">
    <location>
        <begin position="1"/>
        <end position="20"/>
    </location>
</feature>